<evidence type="ECO:0000259" key="5">
    <source>
        <dbReference type="Pfam" id="PF07695"/>
    </source>
</evidence>
<dbReference type="PANTHER" id="PTHR34220:SF7">
    <property type="entry name" value="SENSOR HISTIDINE KINASE YPDA"/>
    <property type="match status" value="1"/>
</dbReference>
<feature type="domain" description="Signal transduction histidine kinase internal region" evidence="4">
    <location>
        <begin position="485"/>
        <end position="563"/>
    </location>
</feature>
<dbReference type="PANTHER" id="PTHR34220">
    <property type="entry name" value="SENSOR HISTIDINE KINASE YPDA"/>
    <property type="match status" value="1"/>
</dbReference>
<dbReference type="InterPro" id="IPR011622">
    <property type="entry name" value="7TMR_DISM_rcpt_extracell_dom2"/>
</dbReference>
<keyword evidence="1" id="KW-0175">Coiled coil</keyword>
<feature type="chain" id="PRO_5042100482" evidence="3">
    <location>
        <begin position="21"/>
        <end position="693"/>
    </location>
</feature>
<dbReference type="KEGG" id="coy:HF329_24040"/>
<evidence type="ECO:0000259" key="6">
    <source>
        <dbReference type="Pfam" id="PF07696"/>
    </source>
</evidence>
<dbReference type="GO" id="GO:0016020">
    <property type="term" value="C:membrane"/>
    <property type="evidence" value="ECO:0007669"/>
    <property type="project" value="InterPro"/>
</dbReference>
<evidence type="ECO:0000313" key="9">
    <source>
        <dbReference type="Proteomes" id="UP000502421"/>
    </source>
</evidence>
<protein>
    <submittedName>
        <fullName evidence="7">Histidine kinase</fullName>
    </submittedName>
</protein>
<sequence length="693" mass="80537">MKRIIILMLLLYCYAVGALAVTPAPDTLIAKDDFAASALDLRPYINSLSDPEGHLTIQQVVHLPFASSPRYFHNFKKNNGQVNNCWFRLQIKNEGTDSLSAILFAGWHDFMYWYAKPPGDSAALLMQTGLMYDKGGVERWDHYGFNVSVPPGQVRTFYLHIINKSYNENPLMPTLFSEQAFARFHNREQDSYRKEAVIIQVLLGMLLVFFSISVINYIQLPDRSYIYFAIYILGLILFFALRLESKPYQLSFFHRWPMLKYYWDIPGLLFCFYLMYLMFGNTFLNLKERYPFMEQVFTWVSTVVGGLIIVCIYCILMEQYHLPVIIYSYVYFCTLVPFLVVFVALARRSRHHPLVRFFLYGSVCLYLACLGSFLMHIRPLGLLSALGELAAPSMLLIGGVLLQAMFFLAGLSYRNKLVHLERTRTQELLIKQLNKNKELQHKLNEQLEELVKEQTTEILRKKQELEEQRKIQLETEYDKKLTEIELKAIRAQINPHFIFNCLNSIQLFVMQRDYEYAQKYLSDFSYLIRKTLDFSRRNFISLADEITYLNTYLGLEKMRFENRMEYEIVVDPEIATAELEIPAMLLQPYVENAVKHGMTNPQQPIGQLSIRFTQVAADMLECVIADNGIGIARSRSLRTLPKHHQSSGMEISQNRAELLNKMYNTEIHIEIIDLSARNEAESGTVVKILIPQL</sequence>
<keyword evidence="7" id="KW-0808">Transferase</keyword>
<dbReference type="InterPro" id="IPR011623">
    <property type="entry name" value="7TMR_DISM_rcpt_extracell_dom1"/>
</dbReference>
<reference evidence="9 10" key="1">
    <citation type="submission" date="2020-04" db="EMBL/GenBank/DDBJ databases">
        <authorList>
            <person name="Kittiwongwattana C."/>
        </authorList>
    </citation>
    <scope>NUCLEOTIDE SEQUENCE [LARGE SCALE GENOMIC DNA]</scope>
    <source>
        <strain evidence="8 10">1303</strain>
        <strain evidence="9">1310</strain>
    </source>
</reference>
<name>A0AAE6ZJ74_9BACT</name>
<feature type="transmembrane region" description="Helical" evidence="2">
    <location>
        <begin position="261"/>
        <end position="284"/>
    </location>
</feature>
<evidence type="ECO:0000256" key="1">
    <source>
        <dbReference type="SAM" id="Coils"/>
    </source>
</evidence>
<evidence type="ECO:0000256" key="3">
    <source>
        <dbReference type="SAM" id="SignalP"/>
    </source>
</evidence>
<organism evidence="7 9">
    <name type="scientific">Chitinophaga oryzae</name>
    <dbReference type="NCBI Taxonomy" id="2725414"/>
    <lineage>
        <taxon>Bacteria</taxon>
        <taxon>Pseudomonadati</taxon>
        <taxon>Bacteroidota</taxon>
        <taxon>Chitinophagia</taxon>
        <taxon>Chitinophagales</taxon>
        <taxon>Chitinophagaceae</taxon>
        <taxon>Chitinophaga</taxon>
    </lineage>
</organism>
<dbReference type="Pfam" id="PF07695">
    <property type="entry name" value="7TMR-DISM_7TM"/>
    <property type="match status" value="1"/>
</dbReference>
<feature type="coiled-coil region" evidence="1">
    <location>
        <begin position="429"/>
        <end position="471"/>
    </location>
</feature>
<keyword evidence="2" id="KW-0812">Transmembrane</keyword>
<feature type="domain" description="7TM-DISM receptor extracellular" evidence="5">
    <location>
        <begin position="201"/>
        <end position="414"/>
    </location>
</feature>
<keyword evidence="2" id="KW-0472">Membrane</keyword>
<dbReference type="InterPro" id="IPR050640">
    <property type="entry name" value="Bact_2-comp_sensor_kinase"/>
</dbReference>
<feature type="signal peptide" evidence="3">
    <location>
        <begin position="1"/>
        <end position="20"/>
    </location>
</feature>
<evidence type="ECO:0000259" key="4">
    <source>
        <dbReference type="Pfam" id="PF06580"/>
    </source>
</evidence>
<evidence type="ECO:0000313" key="7">
    <source>
        <dbReference type="EMBL" id="QJB34194.1"/>
    </source>
</evidence>
<gene>
    <name evidence="8" type="ORF">HF324_23895</name>
    <name evidence="7" type="ORF">HF329_24040</name>
</gene>
<feature type="transmembrane region" description="Helical" evidence="2">
    <location>
        <begin position="357"/>
        <end position="377"/>
    </location>
</feature>
<keyword evidence="3" id="KW-0732">Signal</keyword>
<dbReference type="SUPFAM" id="SSF55874">
    <property type="entry name" value="ATPase domain of HSP90 chaperone/DNA topoisomerase II/histidine kinase"/>
    <property type="match status" value="1"/>
</dbReference>
<keyword evidence="7" id="KW-0418">Kinase</keyword>
<feature type="transmembrane region" description="Helical" evidence="2">
    <location>
        <begin position="389"/>
        <end position="413"/>
    </location>
</feature>
<feature type="transmembrane region" description="Helical" evidence="2">
    <location>
        <begin position="324"/>
        <end position="345"/>
    </location>
</feature>
<dbReference type="Gene3D" id="2.60.40.2380">
    <property type="match status" value="1"/>
</dbReference>
<evidence type="ECO:0000256" key="2">
    <source>
        <dbReference type="SAM" id="Phobius"/>
    </source>
</evidence>
<dbReference type="Gene3D" id="3.30.565.10">
    <property type="entry name" value="Histidine kinase-like ATPase, C-terminal domain"/>
    <property type="match status" value="1"/>
</dbReference>
<feature type="transmembrane region" description="Helical" evidence="2">
    <location>
        <begin position="197"/>
        <end position="218"/>
    </location>
</feature>
<dbReference type="RefSeq" id="WP_168808017.1">
    <property type="nucleotide sequence ID" value="NZ_CP051204.2"/>
</dbReference>
<feature type="transmembrane region" description="Helical" evidence="2">
    <location>
        <begin position="296"/>
        <end position="318"/>
    </location>
</feature>
<dbReference type="Proteomes" id="UP000503144">
    <property type="component" value="Chromosome"/>
</dbReference>
<dbReference type="GO" id="GO:0000155">
    <property type="term" value="F:phosphorelay sensor kinase activity"/>
    <property type="evidence" value="ECO:0007669"/>
    <property type="project" value="InterPro"/>
</dbReference>
<accession>A0AAE6ZJ74</accession>
<keyword evidence="10" id="KW-1185">Reference proteome</keyword>
<dbReference type="InterPro" id="IPR010559">
    <property type="entry name" value="Sig_transdc_His_kin_internal"/>
</dbReference>
<proteinExistence type="predicted"/>
<dbReference type="EMBL" id="CP051205">
    <property type="protein sequence ID" value="QJB34194.1"/>
    <property type="molecule type" value="Genomic_DNA"/>
</dbReference>
<dbReference type="Proteomes" id="UP000502421">
    <property type="component" value="Chromosome"/>
</dbReference>
<dbReference type="Pfam" id="PF07696">
    <property type="entry name" value="7TMR-DISMED2"/>
    <property type="match status" value="1"/>
</dbReference>
<keyword evidence="2" id="KW-1133">Transmembrane helix</keyword>
<feature type="domain" description="7TM-DISM receptor extracellular" evidence="6">
    <location>
        <begin position="43"/>
        <end position="168"/>
    </location>
</feature>
<feature type="transmembrane region" description="Helical" evidence="2">
    <location>
        <begin position="225"/>
        <end position="241"/>
    </location>
</feature>
<evidence type="ECO:0000313" key="10">
    <source>
        <dbReference type="Proteomes" id="UP000503144"/>
    </source>
</evidence>
<evidence type="ECO:0000313" key="8">
    <source>
        <dbReference type="EMBL" id="QJB40715.1"/>
    </source>
</evidence>
<reference evidence="7" key="2">
    <citation type="submission" date="2020-09" db="EMBL/GenBank/DDBJ databases">
        <authorList>
            <person name="Kittiwongwattana C."/>
        </authorList>
    </citation>
    <scope>NUCLEOTIDE SEQUENCE</scope>
    <source>
        <strain evidence="7">1310</strain>
    </source>
</reference>
<dbReference type="InterPro" id="IPR036890">
    <property type="entry name" value="HATPase_C_sf"/>
</dbReference>
<dbReference type="AlphaFoldDB" id="A0AAE6ZJ74"/>
<dbReference type="Pfam" id="PF06580">
    <property type="entry name" value="His_kinase"/>
    <property type="match status" value="1"/>
</dbReference>
<dbReference type="EMBL" id="CP051204">
    <property type="protein sequence ID" value="QJB40715.1"/>
    <property type="molecule type" value="Genomic_DNA"/>
</dbReference>